<accession>A0A518G257</accession>
<protein>
    <submittedName>
        <fullName evidence="1">Uncharacterized protein</fullName>
    </submittedName>
</protein>
<name>A0A518G257_9BACT</name>
<sequence length="842" mass="92705">MPLEIAGPWHRGDRYVRQCCSIVVMLSCLGSCPLLAEDAEDRTLRAMQQMGLTTSAIEYARTRRDLVATDSNQQAKWTQRIMECYAQAAVREAAQATEYWADSQAEYRKFAQEFPSSPRLPWLKWQLARCDFLHAQSALASFLAAPANTQIREEALGLVRAVARLLEELEEDIKRRLPLAARQNALGGAEAPAEELHELSVDGALLLCEALLIRARLYEANSSDRIAAATMVDAQASDVLSRTEQDWQSRQPLRVAQAASWLDLGRAPEALLVLEELAREAPLETTRTRAATLAIAHLSTHQENSRAQSLLTLLPATDPEFELASLQIEISELQSLPEDRREAAMSQILARAKHIGLQFGDYWRNRADALLLGSVATTENTPASSTALQLMAVEVRQLLAAENLADAQAKLVQYRDIESAAGRGGNAIKIASQAAALYARQGQWARAVQVLQPTTQKFSSEPAAAEAHLLVLASLQRLLQASPADPQLARQYEQGLKEQLELWPDAEATQKPLAWSVLWWAGQQRHAELLQLLTARLTRSADAAVVKETLWLWLEQFGVLAQSEQRLAALDALKTAWDGPVDGSRAPSAAHAVSEVRNATSVNVELTRLFASEIARLSTPEEQQQRLRALAKLSVAELSSDWQQLAIALRLLVAVRSQTLNTVAQIADQWQPLGLPAGIRVVLAPPLVDAIDETPAEQHVEWARQLKLAEDWSSELIHHSNTLTQAIGQRLAGWLQGPSSSLEGLTELTEQAPRDANLQMQLAQALAESGEARWQDSSNIARRVIVGTQAGSPLNYAARWRLIRNLQAGGDADKAREAAQLLLATQRIDDPVWQARFESAAK</sequence>
<reference evidence="1 2" key="1">
    <citation type="submission" date="2019-02" db="EMBL/GenBank/DDBJ databases">
        <title>Deep-cultivation of Planctomycetes and their phenomic and genomic characterization uncovers novel biology.</title>
        <authorList>
            <person name="Wiegand S."/>
            <person name="Jogler M."/>
            <person name="Boedeker C."/>
            <person name="Pinto D."/>
            <person name="Vollmers J."/>
            <person name="Rivas-Marin E."/>
            <person name="Kohn T."/>
            <person name="Peeters S.H."/>
            <person name="Heuer A."/>
            <person name="Rast P."/>
            <person name="Oberbeckmann S."/>
            <person name="Bunk B."/>
            <person name="Jeske O."/>
            <person name="Meyerdierks A."/>
            <person name="Storesund J.E."/>
            <person name="Kallscheuer N."/>
            <person name="Luecker S."/>
            <person name="Lage O.M."/>
            <person name="Pohl T."/>
            <person name="Merkel B.J."/>
            <person name="Hornburger P."/>
            <person name="Mueller R.-W."/>
            <person name="Bruemmer F."/>
            <person name="Labrenz M."/>
            <person name="Spormann A.M."/>
            <person name="Op den Camp H."/>
            <person name="Overmann J."/>
            <person name="Amann R."/>
            <person name="Jetten M.S.M."/>
            <person name="Mascher T."/>
            <person name="Medema M.H."/>
            <person name="Devos D.P."/>
            <person name="Kaster A.-K."/>
            <person name="Ovreas L."/>
            <person name="Rohde M."/>
            <person name="Galperin M.Y."/>
            <person name="Jogler C."/>
        </authorList>
    </citation>
    <scope>NUCLEOTIDE SEQUENCE [LARGE SCALE GENOMIC DNA]</scope>
    <source>
        <strain evidence="1 2">Q31a</strain>
    </source>
</reference>
<dbReference type="KEGG" id="ahel:Q31a_09670"/>
<keyword evidence="2" id="KW-1185">Reference proteome</keyword>
<proteinExistence type="predicted"/>
<evidence type="ECO:0000313" key="2">
    <source>
        <dbReference type="Proteomes" id="UP000318017"/>
    </source>
</evidence>
<dbReference type="RefSeq" id="WP_145074573.1">
    <property type="nucleotide sequence ID" value="NZ_CP036298.1"/>
</dbReference>
<dbReference type="Proteomes" id="UP000318017">
    <property type="component" value="Chromosome"/>
</dbReference>
<gene>
    <name evidence="1" type="ORF">Q31a_09670</name>
</gene>
<organism evidence="1 2">
    <name type="scientific">Aureliella helgolandensis</name>
    <dbReference type="NCBI Taxonomy" id="2527968"/>
    <lineage>
        <taxon>Bacteria</taxon>
        <taxon>Pseudomonadati</taxon>
        <taxon>Planctomycetota</taxon>
        <taxon>Planctomycetia</taxon>
        <taxon>Pirellulales</taxon>
        <taxon>Pirellulaceae</taxon>
        <taxon>Aureliella</taxon>
    </lineage>
</organism>
<evidence type="ECO:0000313" key="1">
    <source>
        <dbReference type="EMBL" id="QDV22681.1"/>
    </source>
</evidence>
<dbReference type="EMBL" id="CP036298">
    <property type="protein sequence ID" value="QDV22681.1"/>
    <property type="molecule type" value="Genomic_DNA"/>
</dbReference>
<dbReference type="AlphaFoldDB" id="A0A518G257"/>
<dbReference type="OrthoDB" id="240605at2"/>